<dbReference type="EMBL" id="CADCVU010000155">
    <property type="protein sequence ID" value="CAA9509843.1"/>
    <property type="molecule type" value="Genomic_DNA"/>
</dbReference>
<dbReference type="Pfam" id="PF02779">
    <property type="entry name" value="Transket_pyr"/>
    <property type="match status" value="1"/>
</dbReference>
<proteinExistence type="predicted"/>
<organism evidence="5">
    <name type="scientific">uncultured Solirubrobacterales bacterium</name>
    <dbReference type="NCBI Taxonomy" id="768556"/>
    <lineage>
        <taxon>Bacteria</taxon>
        <taxon>Bacillati</taxon>
        <taxon>Actinomycetota</taxon>
        <taxon>Thermoleophilia</taxon>
        <taxon>Solirubrobacterales</taxon>
        <taxon>environmental samples</taxon>
    </lineage>
</organism>
<feature type="domain" description="Transketolase-like pyrimidine-binding" evidence="4">
    <location>
        <begin position="4"/>
        <end position="179"/>
    </location>
</feature>
<dbReference type="AlphaFoldDB" id="A0A6J4SZE0"/>
<reference evidence="5" key="1">
    <citation type="submission" date="2020-02" db="EMBL/GenBank/DDBJ databases">
        <authorList>
            <person name="Meier V. D."/>
        </authorList>
    </citation>
    <scope>NUCLEOTIDE SEQUENCE</scope>
    <source>
        <strain evidence="5">AVDCRST_MAG45</strain>
    </source>
</reference>
<keyword evidence="2 5" id="KW-0560">Oxidoreductase</keyword>
<evidence type="ECO:0000313" key="5">
    <source>
        <dbReference type="EMBL" id="CAA9509843.1"/>
    </source>
</evidence>
<comment type="cofactor">
    <cofactor evidence="1">
        <name>thiamine diphosphate</name>
        <dbReference type="ChEBI" id="CHEBI:58937"/>
    </cofactor>
</comment>
<dbReference type="Pfam" id="PF02780">
    <property type="entry name" value="Transketolase_C"/>
    <property type="match status" value="1"/>
</dbReference>
<evidence type="ECO:0000256" key="3">
    <source>
        <dbReference type="ARBA" id="ARBA00023052"/>
    </source>
</evidence>
<accession>A0A6J4SZE0</accession>
<dbReference type="SUPFAM" id="SSF52518">
    <property type="entry name" value="Thiamin diphosphate-binding fold (THDP-binding)"/>
    <property type="match status" value="1"/>
</dbReference>
<dbReference type="GO" id="GO:0000287">
    <property type="term" value="F:magnesium ion binding"/>
    <property type="evidence" value="ECO:0007669"/>
    <property type="project" value="UniProtKB-ARBA"/>
</dbReference>
<dbReference type="Gene3D" id="3.40.50.920">
    <property type="match status" value="1"/>
</dbReference>
<keyword evidence="5" id="KW-0670">Pyruvate</keyword>
<name>A0A6J4SZE0_9ACTN</name>
<dbReference type="InterPro" id="IPR005475">
    <property type="entry name" value="Transketolase-like_Pyr-bd"/>
</dbReference>
<dbReference type="InterPro" id="IPR029061">
    <property type="entry name" value="THDP-binding"/>
</dbReference>
<evidence type="ECO:0000256" key="2">
    <source>
        <dbReference type="ARBA" id="ARBA00023002"/>
    </source>
</evidence>
<dbReference type="SUPFAM" id="SSF52922">
    <property type="entry name" value="TK C-terminal domain-like"/>
    <property type="match status" value="1"/>
</dbReference>
<keyword evidence="3" id="KW-0786">Thiamine pyrophosphate</keyword>
<dbReference type="SMART" id="SM00861">
    <property type="entry name" value="Transket_pyr"/>
    <property type="match status" value="1"/>
</dbReference>
<protein>
    <submittedName>
        <fullName evidence="5">Pyruvate dehydrogenase E1 component beta subunit</fullName>
        <ecNumber evidence="5">1.2.4.1</ecNumber>
    </submittedName>
</protein>
<dbReference type="CDD" id="cd07036">
    <property type="entry name" value="TPP_PYR_E1-PDHc-beta_like"/>
    <property type="match status" value="1"/>
</dbReference>
<dbReference type="PANTHER" id="PTHR43257:SF2">
    <property type="entry name" value="PYRUVATE DEHYDROGENASE E1 COMPONENT SUBUNIT BETA"/>
    <property type="match status" value="1"/>
</dbReference>
<dbReference type="NCBIfam" id="NF006667">
    <property type="entry name" value="PRK09212.1"/>
    <property type="match status" value="1"/>
</dbReference>
<sequence>MAEMRYREALNQALREELEADENVFIMGEDIGVFQGAFKVTDGLLEDFGEKRVRDTPISENTIVGAGVGAAMAGLRPIVEIMTINFSLLALDQIINAAASVRYMFGGQVGVPMVIRMPQGGGHQLGPTHSHCFEAIYLHIPGLLVAVPTTAADAKGLLKAAVRDENPVIFIEHEGLYGKKGDVPENGDASPMRFGEAAIRREGDDVTIVGISRQALTAAEAAETLADEHEIEAEVIDPRTLRPLDLDTIVESVKKTNRAVIVEEGWPHGGVGANLAALIQEQAFDHLDAPVGRVTGADTPMPYSKPLEQAAMPHPEHVVKTVLSTFRDL</sequence>
<dbReference type="FunFam" id="3.40.50.920:FF:000001">
    <property type="entry name" value="Pyruvate dehydrogenase E1 beta subunit"/>
    <property type="match status" value="1"/>
</dbReference>
<dbReference type="InterPro" id="IPR033248">
    <property type="entry name" value="Transketolase_C"/>
</dbReference>
<gene>
    <name evidence="5" type="ORF">AVDCRST_MAG45-1841</name>
</gene>
<dbReference type="EC" id="1.2.4.1" evidence="5"/>
<evidence type="ECO:0000256" key="1">
    <source>
        <dbReference type="ARBA" id="ARBA00001964"/>
    </source>
</evidence>
<dbReference type="InterPro" id="IPR009014">
    <property type="entry name" value="Transketo_C/PFOR_II"/>
</dbReference>
<dbReference type="Gene3D" id="3.40.50.970">
    <property type="match status" value="1"/>
</dbReference>
<dbReference type="GO" id="GO:0004739">
    <property type="term" value="F:pyruvate dehydrogenase (acetyl-transferring) activity"/>
    <property type="evidence" value="ECO:0007669"/>
    <property type="project" value="UniProtKB-EC"/>
</dbReference>
<dbReference type="PANTHER" id="PTHR43257">
    <property type="entry name" value="PYRUVATE DEHYDROGENASE E1 COMPONENT BETA SUBUNIT"/>
    <property type="match status" value="1"/>
</dbReference>
<evidence type="ECO:0000259" key="4">
    <source>
        <dbReference type="SMART" id="SM00861"/>
    </source>
</evidence>
<dbReference type="FunFam" id="3.40.50.970:FF:000001">
    <property type="entry name" value="Pyruvate dehydrogenase E1 beta subunit"/>
    <property type="match status" value="1"/>
</dbReference>